<protein>
    <submittedName>
        <fullName evidence="4">Transcriptional regulator, TetR family</fullName>
    </submittedName>
</protein>
<evidence type="ECO:0000256" key="1">
    <source>
        <dbReference type="ARBA" id="ARBA00023125"/>
    </source>
</evidence>
<feature type="DNA-binding region" description="H-T-H motif" evidence="2">
    <location>
        <begin position="42"/>
        <end position="61"/>
    </location>
</feature>
<evidence type="ECO:0000313" key="5">
    <source>
        <dbReference type="Proteomes" id="UP001205740"/>
    </source>
</evidence>
<keyword evidence="5" id="KW-1185">Reference proteome</keyword>
<sequence>MAPDGTTALPSPREVARTDDVRGRIVDALATSIVERGFRDTTVADIVRLAHMSRRTFYEHFGDKEQCFAAMLAMVSQGQMDLIYRVVDRSAPWREQVRVGIETWIAGSSAEPAITLSWIRDAPTLRSGARDVERATREGFVDLVCDLADNDDLRREGFSPPSRPMVVLLVGGLRELIAAQVEADAPLRDIADCAVAATEALFVAESAGSPGTGTAR</sequence>
<dbReference type="PANTHER" id="PTHR30055">
    <property type="entry name" value="HTH-TYPE TRANSCRIPTIONAL REGULATOR RUTR"/>
    <property type="match status" value="1"/>
</dbReference>
<dbReference type="SUPFAM" id="SSF46689">
    <property type="entry name" value="Homeodomain-like"/>
    <property type="match status" value="1"/>
</dbReference>
<dbReference type="RefSeq" id="WP_253652513.1">
    <property type="nucleotide sequence ID" value="NZ_BAAAOE010000004.1"/>
</dbReference>
<comment type="caution">
    <text evidence="4">The sequence shown here is derived from an EMBL/GenBank/DDBJ whole genome shotgun (WGS) entry which is preliminary data.</text>
</comment>
<organism evidence="4 5">
    <name type="scientific">Williamsia serinedens</name>
    <dbReference type="NCBI Taxonomy" id="391736"/>
    <lineage>
        <taxon>Bacteria</taxon>
        <taxon>Bacillati</taxon>
        <taxon>Actinomycetota</taxon>
        <taxon>Actinomycetes</taxon>
        <taxon>Mycobacteriales</taxon>
        <taxon>Nocardiaceae</taxon>
        <taxon>Williamsia</taxon>
    </lineage>
</organism>
<evidence type="ECO:0000256" key="2">
    <source>
        <dbReference type="PROSITE-ProRule" id="PRU00335"/>
    </source>
</evidence>
<accession>A0ABT1GV72</accession>
<gene>
    <name evidence="4" type="ORF">LX12_000042</name>
</gene>
<dbReference type="InterPro" id="IPR001647">
    <property type="entry name" value="HTH_TetR"/>
</dbReference>
<dbReference type="InterPro" id="IPR050109">
    <property type="entry name" value="HTH-type_TetR-like_transc_reg"/>
</dbReference>
<reference evidence="4 5" key="1">
    <citation type="submission" date="2022-06" db="EMBL/GenBank/DDBJ databases">
        <title>Genomic Encyclopedia of Archaeal and Bacterial Type Strains, Phase II (KMG-II): from individual species to whole genera.</title>
        <authorList>
            <person name="Goeker M."/>
        </authorList>
    </citation>
    <scope>NUCLEOTIDE SEQUENCE [LARGE SCALE GENOMIC DNA]</scope>
    <source>
        <strain evidence="4 5">DSM 45037</strain>
    </source>
</reference>
<dbReference type="PANTHER" id="PTHR30055:SF187">
    <property type="entry name" value="TRANSCRIPTIONAL REGULATORY PROTEIN"/>
    <property type="match status" value="1"/>
</dbReference>
<dbReference type="Gene3D" id="1.10.357.10">
    <property type="entry name" value="Tetracycline Repressor, domain 2"/>
    <property type="match status" value="1"/>
</dbReference>
<dbReference type="InterPro" id="IPR009057">
    <property type="entry name" value="Homeodomain-like_sf"/>
</dbReference>
<evidence type="ECO:0000313" key="4">
    <source>
        <dbReference type="EMBL" id="MCP2158878.1"/>
    </source>
</evidence>
<proteinExistence type="predicted"/>
<keyword evidence="1 2" id="KW-0238">DNA-binding</keyword>
<feature type="domain" description="HTH tetR-type" evidence="3">
    <location>
        <begin position="19"/>
        <end position="79"/>
    </location>
</feature>
<evidence type="ECO:0000259" key="3">
    <source>
        <dbReference type="PROSITE" id="PS50977"/>
    </source>
</evidence>
<name>A0ABT1GV72_9NOCA</name>
<dbReference type="Proteomes" id="UP001205740">
    <property type="component" value="Unassembled WGS sequence"/>
</dbReference>
<dbReference type="Pfam" id="PF00440">
    <property type="entry name" value="TetR_N"/>
    <property type="match status" value="1"/>
</dbReference>
<dbReference type="EMBL" id="JAMTCG010000001">
    <property type="protein sequence ID" value="MCP2158878.1"/>
    <property type="molecule type" value="Genomic_DNA"/>
</dbReference>
<dbReference type="PROSITE" id="PS50977">
    <property type="entry name" value="HTH_TETR_2"/>
    <property type="match status" value="1"/>
</dbReference>